<proteinExistence type="predicted"/>
<feature type="domain" description="Methyltransferase type 11" evidence="2">
    <location>
        <begin position="23"/>
        <end position="73"/>
    </location>
</feature>
<keyword evidence="3" id="KW-0489">Methyltransferase</keyword>
<evidence type="ECO:0000259" key="2">
    <source>
        <dbReference type="Pfam" id="PF08241"/>
    </source>
</evidence>
<dbReference type="GO" id="GO:0008168">
    <property type="term" value="F:methyltransferase activity"/>
    <property type="evidence" value="ECO:0007669"/>
    <property type="project" value="UniProtKB-KW"/>
</dbReference>
<gene>
    <name evidence="3" type="ORF">ACFFPJ_06190</name>
</gene>
<dbReference type="SUPFAM" id="SSF53335">
    <property type="entry name" value="S-adenosyl-L-methionine-dependent methyltransferases"/>
    <property type="match status" value="1"/>
</dbReference>
<feature type="region of interest" description="Disordered" evidence="1">
    <location>
        <begin position="1"/>
        <end position="29"/>
    </location>
</feature>
<dbReference type="Gene3D" id="3.40.50.150">
    <property type="entry name" value="Vaccinia Virus protein VP39"/>
    <property type="match status" value="1"/>
</dbReference>
<sequence length="195" mass="21020">MNSRRSSGCGEERSAHRIGTRTSRTSKASAEHLPLAAERYDLVTAQLVVHFMTDPLAGVGEMRRVARPGGVIAVSVWDFAGARAPQSAFFGALRAVVPDADDEVDRAGARRGELSGLLEQAGCRDIEQTELTVTVTSPTFEDWWEPYTLGVGPAGVQLTALTTDRRQAVRDRCRARLGSGPIRTTATAWAAKGLR</sequence>
<dbReference type="EMBL" id="JBHMBE010000002">
    <property type="protein sequence ID" value="MFB9645381.1"/>
    <property type="molecule type" value="Genomic_DNA"/>
</dbReference>
<evidence type="ECO:0000256" key="1">
    <source>
        <dbReference type="SAM" id="MobiDB-lite"/>
    </source>
</evidence>
<comment type="caution">
    <text evidence="3">The sequence shown here is derived from an EMBL/GenBank/DDBJ whole genome shotgun (WGS) entry which is preliminary data.</text>
</comment>
<dbReference type="GO" id="GO:0032259">
    <property type="term" value="P:methylation"/>
    <property type="evidence" value="ECO:0007669"/>
    <property type="project" value="UniProtKB-KW"/>
</dbReference>
<dbReference type="RefSeq" id="WP_344714438.1">
    <property type="nucleotide sequence ID" value="NZ_BAAAWH010000001.1"/>
</dbReference>
<organism evidence="3 4">
    <name type="scientific">Microbacterium terregens</name>
    <dbReference type="NCBI Taxonomy" id="69363"/>
    <lineage>
        <taxon>Bacteria</taxon>
        <taxon>Bacillati</taxon>
        <taxon>Actinomycetota</taxon>
        <taxon>Actinomycetes</taxon>
        <taxon>Micrococcales</taxon>
        <taxon>Microbacteriaceae</taxon>
        <taxon>Microbacterium</taxon>
    </lineage>
</organism>
<dbReference type="InterPro" id="IPR029063">
    <property type="entry name" value="SAM-dependent_MTases_sf"/>
</dbReference>
<dbReference type="InterPro" id="IPR013216">
    <property type="entry name" value="Methyltransf_11"/>
</dbReference>
<dbReference type="EC" id="2.1.1.-" evidence="3"/>
<dbReference type="CDD" id="cd02440">
    <property type="entry name" value="AdoMet_MTases"/>
    <property type="match status" value="1"/>
</dbReference>
<keyword evidence="3" id="KW-0808">Transferase</keyword>
<name>A0ABV5T0B5_9MICO</name>
<dbReference type="Proteomes" id="UP001589611">
    <property type="component" value="Unassembled WGS sequence"/>
</dbReference>
<evidence type="ECO:0000313" key="4">
    <source>
        <dbReference type="Proteomes" id="UP001589611"/>
    </source>
</evidence>
<accession>A0ABV5T0B5</accession>
<dbReference type="Pfam" id="PF08241">
    <property type="entry name" value="Methyltransf_11"/>
    <property type="match status" value="1"/>
</dbReference>
<reference evidence="3 4" key="1">
    <citation type="submission" date="2024-09" db="EMBL/GenBank/DDBJ databases">
        <authorList>
            <person name="Sun Q."/>
            <person name="Mori K."/>
        </authorList>
    </citation>
    <scope>NUCLEOTIDE SEQUENCE [LARGE SCALE GENOMIC DNA]</scope>
    <source>
        <strain evidence="3 4">JCM 1342</strain>
    </source>
</reference>
<protein>
    <submittedName>
        <fullName evidence="3">Class I SAM-dependent methyltransferase</fullName>
        <ecNumber evidence="3">2.1.1.-</ecNumber>
    </submittedName>
</protein>
<evidence type="ECO:0000313" key="3">
    <source>
        <dbReference type="EMBL" id="MFB9645381.1"/>
    </source>
</evidence>
<keyword evidence="4" id="KW-1185">Reference proteome</keyword>